<gene>
    <name evidence="1" type="primary">yqjG</name>
    <name evidence="1" type="ORF">NSPZN2_30354</name>
</gene>
<organism evidence="1 2">
    <name type="scientific">Nitrospira defluvii</name>
    <dbReference type="NCBI Taxonomy" id="330214"/>
    <lineage>
        <taxon>Bacteria</taxon>
        <taxon>Pseudomonadati</taxon>
        <taxon>Nitrospirota</taxon>
        <taxon>Nitrospiria</taxon>
        <taxon>Nitrospirales</taxon>
        <taxon>Nitrospiraceae</taxon>
        <taxon>Nitrospira</taxon>
    </lineage>
</organism>
<dbReference type="GO" id="GO:0016491">
    <property type="term" value="F:oxidoreductase activity"/>
    <property type="evidence" value="ECO:0007669"/>
    <property type="project" value="UniProtKB-KW"/>
</dbReference>
<dbReference type="SUPFAM" id="SSF47616">
    <property type="entry name" value="GST C-terminal domain-like"/>
    <property type="match status" value="1"/>
</dbReference>
<dbReference type="Proteomes" id="UP000675880">
    <property type="component" value="Unassembled WGS sequence"/>
</dbReference>
<dbReference type="InterPro" id="IPR040079">
    <property type="entry name" value="Glutathione_S-Trfase"/>
</dbReference>
<dbReference type="SFLD" id="SFLDG01206">
    <property type="entry name" value="Xi.1"/>
    <property type="match status" value="1"/>
</dbReference>
<sequence length="314" mass="36326">MTGQAQFPNEQTEGGEFKRQEDAFRQWVTKDGRSGFLAAAGRYHLYVSLACPWAHRTIIVRTLKQLESVVGMTVVDPLRDEQGWALRDGAGRSIDPINGFHFLREAYRLTDPDYRRRVTVPVLWDTVTKRIVSNSDDDLMRMLNGEFNRFTASTLDLYPPALRPEIDEMNTFLYERVNNGVYRAGFATSQRVYEQAARSLFAALDQLETRLSQHRYLFGGQCVESDWRLFVTLIRFDAVYHGHFKCNLRRIIDYPNLSGYLRDLYQVPGIADTVNFDHIKRHYYMTHDDINPTRIVPIGPQLDLLSPHGRDTLS</sequence>
<dbReference type="SUPFAM" id="SSF52833">
    <property type="entry name" value="Thioredoxin-like"/>
    <property type="match status" value="1"/>
</dbReference>
<dbReference type="InterPro" id="IPR036282">
    <property type="entry name" value="Glutathione-S-Trfase_C_sf"/>
</dbReference>
<dbReference type="SFLD" id="SFLDG01148">
    <property type="entry name" value="Xi_(cytGST)"/>
    <property type="match status" value="1"/>
</dbReference>
<accession>A0ABM8RIG7</accession>
<dbReference type="EC" id="1.8.5.7" evidence="1"/>
<keyword evidence="2" id="KW-1185">Reference proteome</keyword>
<dbReference type="InterPro" id="IPR047047">
    <property type="entry name" value="GST_Omega-like_C"/>
</dbReference>
<dbReference type="InterPro" id="IPR016639">
    <property type="entry name" value="GST_Omega/GSH"/>
</dbReference>
<comment type="caution">
    <text evidence="1">The sequence shown here is derived from an EMBL/GenBank/DDBJ whole genome shotgun (WGS) entry which is preliminary data.</text>
</comment>
<dbReference type="CDD" id="cd03190">
    <property type="entry name" value="GST_C_Omega_like"/>
    <property type="match status" value="1"/>
</dbReference>
<name>A0ABM8RIG7_9BACT</name>
<protein>
    <submittedName>
        <fullName evidence="1">Glutathionyl-hydroquinone reductase YqjG</fullName>
        <ecNumber evidence="1">1.8.5.7</ecNumber>
    </submittedName>
</protein>
<dbReference type="EMBL" id="CAJNBJ010000016">
    <property type="protein sequence ID" value="CAE6754897.1"/>
    <property type="molecule type" value="Genomic_DNA"/>
</dbReference>
<dbReference type="RefSeq" id="WP_213042521.1">
    <property type="nucleotide sequence ID" value="NZ_CAJNBJ010000016.1"/>
</dbReference>
<dbReference type="Pfam" id="PF13410">
    <property type="entry name" value="GST_C_2"/>
    <property type="match status" value="1"/>
</dbReference>
<dbReference type="SFLD" id="SFLDS00019">
    <property type="entry name" value="Glutathione_Transferase_(cytos"/>
    <property type="match status" value="1"/>
</dbReference>
<dbReference type="PIRSF" id="PIRSF015753">
    <property type="entry name" value="GST"/>
    <property type="match status" value="1"/>
</dbReference>
<dbReference type="PANTHER" id="PTHR32419">
    <property type="entry name" value="GLUTATHIONYL-HYDROQUINONE REDUCTASE"/>
    <property type="match status" value="1"/>
</dbReference>
<reference evidence="1 2" key="1">
    <citation type="submission" date="2021-02" db="EMBL/GenBank/DDBJ databases">
        <authorList>
            <person name="Han P."/>
        </authorList>
    </citation>
    <scope>NUCLEOTIDE SEQUENCE [LARGE SCALE GENOMIC DNA]</scope>
    <source>
        <strain evidence="1">Candidatus Nitrospira sp. ZN2</strain>
    </source>
</reference>
<dbReference type="PANTHER" id="PTHR32419:SF6">
    <property type="entry name" value="GLUTATHIONE S-TRANSFERASE OMEGA-LIKE 1-RELATED"/>
    <property type="match status" value="1"/>
</dbReference>
<evidence type="ECO:0000313" key="2">
    <source>
        <dbReference type="Proteomes" id="UP000675880"/>
    </source>
</evidence>
<dbReference type="Gene3D" id="3.40.30.10">
    <property type="entry name" value="Glutaredoxin"/>
    <property type="match status" value="1"/>
</dbReference>
<dbReference type="InterPro" id="IPR036249">
    <property type="entry name" value="Thioredoxin-like_sf"/>
</dbReference>
<evidence type="ECO:0000313" key="1">
    <source>
        <dbReference type="EMBL" id="CAE6754897.1"/>
    </source>
</evidence>
<keyword evidence="1" id="KW-0560">Oxidoreductase</keyword>
<proteinExistence type="predicted"/>
<dbReference type="Gene3D" id="1.20.1050.10">
    <property type="match status" value="1"/>
</dbReference>